<proteinExistence type="predicted"/>
<keyword evidence="2" id="KW-1185">Reference proteome</keyword>
<dbReference type="EMBL" id="CM034389">
    <property type="protein sequence ID" value="KAJ0182450.1"/>
    <property type="molecule type" value="Genomic_DNA"/>
</dbReference>
<accession>A0ACC1DF74</accession>
<protein>
    <submittedName>
        <fullName evidence="1">Uncharacterized protein</fullName>
    </submittedName>
</protein>
<comment type="caution">
    <text evidence="1">The sequence shown here is derived from an EMBL/GenBank/DDBJ whole genome shotgun (WGS) entry which is preliminary data.</text>
</comment>
<organism evidence="1 2">
    <name type="scientific">Dendrolimus kikuchii</name>
    <dbReference type="NCBI Taxonomy" id="765133"/>
    <lineage>
        <taxon>Eukaryota</taxon>
        <taxon>Metazoa</taxon>
        <taxon>Ecdysozoa</taxon>
        <taxon>Arthropoda</taxon>
        <taxon>Hexapoda</taxon>
        <taxon>Insecta</taxon>
        <taxon>Pterygota</taxon>
        <taxon>Neoptera</taxon>
        <taxon>Endopterygota</taxon>
        <taxon>Lepidoptera</taxon>
        <taxon>Glossata</taxon>
        <taxon>Ditrysia</taxon>
        <taxon>Bombycoidea</taxon>
        <taxon>Lasiocampidae</taxon>
        <taxon>Dendrolimus</taxon>
    </lineage>
</organism>
<sequence>MVSKKALVLSCQGLVWAAAIALVLWAGAACGAVRYDTATPHTPPYDKHKYIPLHSNYDSYKQSSPPSSRVEETETSSGMAPSQFILTALRTILDVVRNVNKKRALSKANTPIANTTAIVRKRIGLANSTSVGTGRGFEDYYDEDHHHYHETTTTAKPMKQGRYTDPWAGYYDWIINEGSFKFWSVFQLFTAALLLYACFSAIYYAKFNPIIPDYSTEYDDYFLERTVGRSARSLEKSEMPSGHSWINPRTFQFILDAISKHYEEE</sequence>
<reference evidence="1 2" key="1">
    <citation type="journal article" date="2021" name="Front. Genet.">
        <title>Chromosome-Level Genome Assembly Reveals Significant Gene Expansion in the Toll and IMD Signaling Pathways of Dendrolimus kikuchii.</title>
        <authorList>
            <person name="Zhou J."/>
            <person name="Wu P."/>
            <person name="Xiong Z."/>
            <person name="Liu N."/>
            <person name="Zhao N."/>
            <person name="Ji M."/>
            <person name="Qiu Y."/>
            <person name="Yang B."/>
        </authorList>
    </citation>
    <scope>NUCLEOTIDE SEQUENCE [LARGE SCALE GENOMIC DNA]</scope>
    <source>
        <strain evidence="1">Ann1</strain>
    </source>
</reference>
<gene>
    <name evidence="1" type="ORF">K1T71_001819</name>
</gene>
<name>A0ACC1DF74_9NEOP</name>
<evidence type="ECO:0000313" key="2">
    <source>
        <dbReference type="Proteomes" id="UP000824533"/>
    </source>
</evidence>
<evidence type="ECO:0000313" key="1">
    <source>
        <dbReference type="EMBL" id="KAJ0182450.1"/>
    </source>
</evidence>
<dbReference type="Proteomes" id="UP000824533">
    <property type="component" value="Linkage Group LG03"/>
</dbReference>